<evidence type="ECO:0000256" key="1">
    <source>
        <dbReference type="SAM" id="MobiDB-lite"/>
    </source>
</evidence>
<feature type="region of interest" description="Disordered" evidence="1">
    <location>
        <begin position="237"/>
        <end position="298"/>
    </location>
</feature>
<organism evidence="2 3">
    <name type="scientific">Byssothecium circinans</name>
    <dbReference type="NCBI Taxonomy" id="147558"/>
    <lineage>
        <taxon>Eukaryota</taxon>
        <taxon>Fungi</taxon>
        <taxon>Dikarya</taxon>
        <taxon>Ascomycota</taxon>
        <taxon>Pezizomycotina</taxon>
        <taxon>Dothideomycetes</taxon>
        <taxon>Pleosporomycetidae</taxon>
        <taxon>Pleosporales</taxon>
        <taxon>Massarineae</taxon>
        <taxon>Massarinaceae</taxon>
        <taxon>Byssothecium</taxon>
    </lineage>
</organism>
<feature type="compositionally biased region" description="Basic and acidic residues" evidence="1">
    <location>
        <begin position="149"/>
        <end position="160"/>
    </location>
</feature>
<feature type="compositionally biased region" description="Polar residues" evidence="1">
    <location>
        <begin position="440"/>
        <end position="459"/>
    </location>
</feature>
<reference evidence="2" key="1">
    <citation type="journal article" date="2020" name="Stud. Mycol.">
        <title>101 Dothideomycetes genomes: a test case for predicting lifestyles and emergence of pathogens.</title>
        <authorList>
            <person name="Haridas S."/>
            <person name="Albert R."/>
            <person name="Binder M."/>
            <person name="Bloem J."/>
            <person name="Labutti K."/>
            <person name="Salamov A."/>
            <person name="Andreopoulos B."/>
            <person name="Baker S."/>
            <person name="Barry K."/>
            <person name="Bills G."/>
            <person name="Bluhm B."/>
            <person name="Cannon C."/>
            <person name="Castanera R."/>
            <person name="Culley D."/>
            <person name="Daum C."/>
            <person name="Ezra D."/>
            <person name="Gonzalez J."/>
            <person name="Henrissat B."/>
            <person name="Kuo A."/>
            <person name="Liang C."/>
            <person name="Lipzen A."/>
            <person name="Lutzoni F."/>
            <person name="Magnuson J."/>
            <person name="Mondo S."/>
            <person name="Nolan M."/>
            <person name="Ohm R."/>
            <person name="Pangilinan J."/>
            <person name="Park H.-J."/>
            <person name="Ramirez L."/>
            <person name="Alfaro M."/>
            <person name="Sun H."/>
            <person name="Tritt A."/>
            <person name="Yoshinaga Y."/>
            <person name="Zwiers L.-H."/>
            <person name="Turgeon B."/>
            <person name="Goodwin S."/>
            <person name="Spatafora J."/>
            <person name="Crous P."/>
            <person name="Grigoriev I."/>
        </authorList>
    </citation>
    <scope>NUCLEOTIDE SEQUENCE</scope>
    <source>
        <strain evidence="2">CBS 675.92</strain>
    </source>
</reference>
<proteinExistence type="predicted"/>
<dbReference type="Proteomes" id="UP000800035">
    <property type="component" value="Unassembled WGS sequence"/>
</dbReference>
<keyword evidence="3" id="KW-1185">Reference proteome</keyword>
<feature type="compositionally biased region" description="Polar residues" evidence="1">
    <location>
        <begin position="118"/>
        <end position="128"/>
    </location>
</feature>
<feature type="compositionally biased region" description="Polar residues" evidence="1">
    <location>
        <begin position="420"/>
        <end position="433"/>
    </location>
</feature>
<feature type="region of interest" description="Disordered" evidence="1">
    <location>
        <begin position="99"/>
        <end position="160"/>
    </location>
</feature>
<dbReference type="OrthoDB" id="10677873at2759"/>
<evidence type="ECO:0000313" key="3">
    <source>
        <dbReference type="Proteomes" id="UP000800035"/>
    </source>
</evidence>
<accession>A0A6A5U2B5</accession>
<feature type="region of interest" description="Disordered" evidence="1">
    <location>
        <begin position="414"/>
        <end position="433"/>
    </location>
</feature>
<dbReference type="AlphaFoldDB" id="A0A6A5U2B5"/>
<sequence>MIRIPLLPTGDRPIFNMSTKTTETGPASSTDNLTTARGSASPTSMQQLDPAVPKRRRSSLAFWGHHSSHEGVDESGQPLARSLRRQSSLFTGFSFSTRKSSRRFEKMPVRDDDPPQQPTAQRKSSFSQLKDLLVPNKRKDSGASTSPVEPREIAPEILKNPHEHGEVTYYNSALNMPRGNSLRFQNGSPYNDDFAGPSNYFRGRPYEDRPRAVISQSIYSTKKNQWVPKCAVPALETNTEPGADDNQRSTGLSYRSPTNAARQHSTPFFQVGRSRSHKQLNGTALRSSQNEHENQNGGRIARRVSVARSIFSPRRFRASTAPYGTDPYHRLASIEELGVLPVIEEPMESEVDVPHPTFVFPTGTAGSPSSSTLAIRTRSLPDSAHASSRTVDTIAQYPPSNTNPMNSNPALIPCPPSPELSPTKTTPSVSHSTLNLPASAIDTTLSNPPLRTPSASDTADSPARFRRNRDHLAFTIRSVDEDSEDNEELELTRMDGADNAGLTRPGINGEGKSG</sequence>
<feature type="compositionally biased region" description="Basic and acidic residues" evidence="1">
    <location>
        <begin position="102"/>
        <end position="113"/>
    </location>
</feature>
<feature type="compositionally biased region" description="Polar residues" evidence="1">
    <location>
        <begin position="16"/>
        <end position="47"/>
    </location>
</feature>
<name>A0A6A5U2B5_9PLEO</name>
<evidence type="ECO:0000313" key="2">
    <source>
        <dbReference type="EMBL" id="KAF1959051.1"/>
    </source>
</evidence>
<feature type="region of interest" description="Disordered" evidence="1">
    <location>
        <begin position="380"/>
        <end position="404"/>
    </location>
</feature>
<gene>
    <name evidence="2" type="ORF">CC80DRAFT_533281</name>
</gene>
<feature type="region of interest" description="Disordered" evidence="1">
    <location>
        <begin position="476"/>
        <end position="514"/>
    </location>
</feature>
<feature type="region of interest" description="Disordered" evidence="1">
    <location>
        <begin position="440"/>
        <end position="464"/>
    </location>
</feature>
<feature type="compositionally biased region" description="Polar residues" evidence="1">
    <location>
        <begin position="279"/>
        <end position="288"/>
    </location>
</feature>
<feature type="region of interest" description="Disordered" evidence="1">
    <location>
        <begin position="1"/>
        <end position="57"/>
    </location>
</feature>
<dbReference type="EMBL" id="ML976985">
    <property type="protein sequence ID" value="KAF1959051.1"/>
    <property type="molecule type" value="Genomic_DNA"/>
</dbReference>
<protein>
    <submittedName>
        <fullName evidence="2">Uncharacterized protein</fullName>
    </submittedName>
</protein>
<feature type="compositionally biased region" description="Polar residues" evidence="1">
    <location>
        <begin position="248"/>
        <end position="268"/>
    </location>
</feature>